<dbReference type="InterPro" id="IPR026015">
    <property type="entry name" value="ATP_synth_OSCP/delta_N_sf"/>
</dbReference>
<dbReference type="NCBIfam" id="NF004403">
    <property type="entry name" value="PRK05758.2-4"/>
    <property type="match status" value="1"/>
</dbReference>
<evidence type="ECO:0000256" key="2">
    <source>
        <dbReference type="ARBA" id="ARBA00022448"/>
    </source>
</evidence>
<dbReference type="Proteomes" id="UP000092024">
    <property type="component" value="Unassembled WGS sequence"/>
</dbReference>
<evidence type="ECO:0000256" key="5">
    <source>
        <dbReference type="ARBA" id="ARBA00023136"/>
    </source>
</evidence>
<dbReference type="SUPFAM" id="SSF47928">
    <property type="entry name" value="N-terminal domain of the delta subunit of the F1F0-ATP synthase"/>
    <property type="match status" value="1"/>
</dbReference>
<accession>A0A1A5YDY3</accession>
<keyword evidence="5 7" id="KW-0472">Membrane</keyword>
<sequence length="182" mass="19561">MSRDTVVAKRYGKAMFELASSEGIVPEVEEQLKLIAESLKQDAEIGKFLSLPNVDTSKKVEALKSAFGGQLSQVVLNALVLILSRGRESILEAVYEAYTRIAAQALGQAHATVYTAKALTEQELSGVEAQFGGITGKKIIAEQIVEPALLGGIQVRIGDRLYDGSLSGKLDRLQKTLNSKAL</sequence>
<dbReference type="EMBL" id="LYPA01000071">
    <property type="protein sequence ID" value="OBR63605.1"/>
    <property type="molecule type" value="Genomic_DNA"/>
</dbReference>
<organism evidence="8 9">
    <name type="scientific">Paenibacillus oryzae</name>
    <dbReference type="NCBI Taxonomy" id="1844972"/>
    <lineage>
        <taxon>Bacteria</taxon>
        <taxon>Bacillati</taxon>
        <taxon>Bacillota</taxon>
        <taxon>Bacilli</taxon>
        <taxon>Bacillales</taxon>
        <taxon>Paenibacillaceae</taxon>
        <taxon>Paenibacillus</taxon>
    </lineage>
</organism>
<keyword evidence="7" id="KW-1003">Cell membrane</keyword>
<name>A0A1A5YDY3_9BACL</name>
<evidence type="ECO:0000256" key="7">
    <source>
        <dbReference type="HAMAP-Rule" id="MF_01416"/>
    </source>
</evidence>
<dbReference type="STRING" id="1844972.A7K91_06560"/>
<evidence type="ECO:0000313" key="8">
    <source>
        <dbReference type="EMBL" id="OBR63605.1"/>
    </source>
</evidence>
<keyword evidence="2 7" id="KW-0813">Transport</keyword>
<dbReference type="Pfam" id="PF00213">
    <property type="entry name" value="OSCP"/>
    <property type="match status" value="1"/>
</dbReference>
<comment type="subcellular location">
    <subcellularLocation>
        <location evidence="7">Cell membrane</location>
        <topology evidence="7">Peripheral membrane protein</topology>
    </subcellularLocation>
    <subcellularLocation>
        <location evidence="1">Membrane</location>
    </subcellularLocation>
</comment>
<evidence type="ECO:0000256" key="6">
    <source>
        <dbReference type="ARBA" id="ARBA00023310"/>
    </source>
</evidence>
<evidence type="ECO:0000256" key="1">
    <source>
        <dbReference type="ARBA" id="ARBA00004370"/>
    </source>
</evidence>
<keyword evidence="9" id="KW-1185">Reference proteome</keyword>
<comment type="similarity">
    <text evidence="7">Belongs to the ATPase delta chain family.</text>
</comment>
<dbReference type="OrthoDB" id="9802471at2"/>
<proteinExistence type="inferred from homology"/>
<evidence type="ECO:0000256" key="4">
    <source>
        <dbReference type="ARBA" id="ARBA00023065"/>
    </source>
</evidence>
<dbReference type="AlphaFoldDB" id="A0A1A5YDY3"/>
<dbReference type="PANTHER" id="PTHR11910">
    <property type="entry name" value="ATP SYNTHASE DELTA CHAIN"/>
    <property type="match status" value="1"/>
</dbReference>
<dbReference type="HAMAP" id="MF_01416">
    <property type="entry name" value="ATP_synth_delta_bact"/>
    <property type="match status" value="1"/>
</dbReference>
<comment type="function">
    <text evidence="7">This protein is part of the stalk that links CF(0) to CF(1). It either transmits conformational changes from CF(0) to CF(1) or is implicated in proton conduction.</text>
</comment>
<dbReference type="PRINTS" id="PR00125">
    <property type="entry name" value="ATPASEDELTA"/>
</dbReference>
<keyword evidence="7" id="KW-0139">CF(1)</keyword>
<dbReference type="GO" id="GO:0005886">
    <property type="term" value="C:plasma membrane"/>
    <property type="evidence" value="ECO:0007669"/>
    <property type="project" value="UniProtKB-SubCell"/>
</dbReference>
<dbReference type="InterPro" id="IPR000711">
    <property type="entry name" value="ATPase_OSCP/dsu"/>
</dbReference>
<evidence type="ECO:0000256" key="3">
    <source>
        <dbReference type="ARBA" id="ARBA00022781"/>
    </source>
</evidence>
<keyword evidence="6 7" id="KW-0066">ATP synthesis</keyword>
<reference evidence="8 9" key="1">
    <citation type="submission" date="2016-05" db="EMBL/GenBank/DDBJ databases">
        <title>Paenibacillus oryzae. sp. nov., isolated from the rice root.</title>
        <authorList>
            <person name="Zhang J."/>
            <person name="Zhang X."/>
        </authorList>
    </citation>
    <scope>NUCLEOTIDE SEQUENCE [LARGE SCALE GENOMIC DNA]</scope>
    <source>
        <strain evidence="8 9">1DrF-4</strain>
    </source>
</reference>
<gene>
    <name evidence="7" type="primary">atpH</name>
    <name evidence="8" type="ORF">A7K91_06560</name>
</gene>
<protein>
    <recommendedName>
        <fullName evidence="7">ATP synthase subunit delta</fullName>
    </recommendedName>
    <alternativeName>
        <fullName evidence="7">ATP synthase F(1) sector subunit delta</fullName>
    </alternativeName>
    <alternativeName>
        <fullName evidence="7">F-type ATPase subunit delta</fullName>
        <shortName evidence="7">F-ATPase subunit delta</shortName>
    </alternativeName>
</protein>
<dbReference type="NCBIfam" id="TIGR01145">
    <property type="entry name" value="ATP_synt_delta"/>
    <property type="match status" value="1"/>
</dbReference>
<dbReference type="GO" id="GO:0045259">
    <property type="term" value="C:proton-transporting ATP synthase complex"/>
    <property type="evidence" value="ECO:0007669"/>
    <property type="project" value="UniProtKB-KW"/>
</dbReference>
<keyword evidence="3 7" id="KW-0375">Hydrogen ion transport</keyword>
<evidence type="ECO:0000313" key="9">
    <source>
        <dbReference type="Proteomes" id="UP000092024"/>
    </source>
</evidence>
<comment type="function">
    <text evidence="7">F(1)F(0) ATP synthase produces ATP from ADP in the presence of a proton or sodium gradient. F-type ATPases consist of two structural domains, F(1) containing the extramembraneous catalytic core and F(0) containing the membrane proton channel, linked together by a central stalk and a peripheral stalk. During catalysis, ATP synthesis in the catalytic domain of F(1) is coupled via a rotary mechanism of the central stalk subunits to proton translocation.</text>
</comment>
<dbReference type="RefSeq" id="WP_068686089.1">
    <property type="nucleotide sequence ID" value="NZ_LYPA01000071.1"/>
</dbReference>
<keyword evidence="4 7" id="KW-0406">Ion transport</keyword>
<dbReference type="GO" id="GO:0046933">
    <property type="term" value="F:proton-transporting ATP synthase activity, rotational mechanism"/>
    <property type="evidence" value="ECO:0007669"/>
    <property type="project" value="UniProtKB-UniRule"/>
</dbReference>
<dbReference type="Gene3D" id="1.10.520.20">
    <property type="entry name" value="N-terminal domain of the delta subunit of the F1F0-ATP synthase"/>
    <property type="match status" value="1"/>
</dbReference>
<comment type="caution">
    <text evidence="8">The sequence shown here is derived from an EMBL/GenBank/DDBJ whole genome shotgun (WGS) entry which is preliminary data.</text>
</comment>